<dbReference type="Gene3D" id="2.40.50.140">
    <property type="entry name" value="Nucleic acid-binding proteins"/>
    <property type="match status" value="1"/>
</dbReference>
<dbReference type="Proteomes" id="UP001595556">
    <property type="component" value="Unassembled WGS sequence"/>
</dbReference>
<dbReference type="Pfam" id="PF22657">
    <property type="entry name" value="SSB_1"/>
    <property type="match status" value="1"/>
</dbReference>
<comment type="function">
    <text evidence="1">Involved in the restart of stalled replication forks, which reloads the replicative helicase on sites other than the origin of replication; the PriA-PriB pathway is the major replication restart pathway. During primosome assembly it facilitates complex formation between PriA and DnaT on DNA; stabilizes PriA on DNA. Stimulates the DNA unwinding activity of PriA helicase.</text>
</comment>
<name>A0ABV7GYT5_9BURK</name>
<reference evidence="3" key="1">
    <citation type="journal article" date="2019" name="Int. J. Syst. Evol. Microbiol.">
        <title>The Global Catalogue of Microorganisms (GCM) 10K type strain sequencing project: providing services to taxonomists for standard genome sequencing and annotation.</title>
        <authorList>
            <consortium name="The Broad Institute Genomics Platform"/>
            <consortium name="The Broad Institute Genome Sequencing Center for Infectious Disease"/>
            <person name="Wu L."/>
            <person name="Ma J."/>
        </authorList>
    </citation>
    <scope>NUCLEOTIDE SEQUENCE [LARGE SCALE GENOMIC DNA]</scope>
    <source>
        <strain evidence="3">KCTC 52168</strain>
    </source>
</reference>
<dbReference type="SUPFAM" id="SSF50249">
    <property type="entry name" value="Nucleic acid-binding proteins"/>
    <property type="match status" value="1"/>
</dbReference>
<dbReference type="InterPro" id="IPR012340">
    <property type="entry name" value="NA-bd_OB-fold"/>
</dbReference>
<dbReference type="HAMAP" id="MF_00720">
    <property type="entry name" value="PriB"/>
    <property type="match status" value="1"/>
</dbReference>
<evidence type="ECO:0000256" key="1">
    <source>
        <dbReference type="HAMAP-Rule" id="MF_00720"/>
    </source>
</evidence>
<evidence type="ECO:0000313" key="2">
    <source>
        <dbReference type="EMBL" id="MFC3146839.1"/>
    </source>
</evidence>
<proteinExistence type="inferred from homology"/>
<sequence>MNNRLQLSAVVIARDSLRYTPAGIAAVEFELEHRSTQIEADAARLVQLNLQAISFGAVALQVMALPLGSASGEPGQQIQFEGFLAPARKGARLSVFHVTAVLGTPAAS</sequence>
<keyword evidence="3" id="KW-1185">Reference proteome</keyword>
<organism evidence="2 3">
    <name type="scientific">Piscinibacterium candidicorallinum</name>
    <dbReference type="NCBI Taxonomy" id="1793872"/>
    <lineage>
        <taxon>Bacteria</taxon>
        <taxon>Pseudomonadati</taxon>
        <taxon>Pseudomonadota</taxon>
        <taxon>Betaproteobacteria</taxon>
        <taxon>Burkholderiales</taxon>
        <taxon>Piscinibacterium</taxon>
    </lineage>
</organism>
<keyword evidence="1" id="KW-0639">Primosome</keyword>
<keyword evidence="1" id="KW-0235">DNA replication</keyword>
<gene>
    <name evidence="1 2" type="primary">priB</name>
    <name evidence="2" type="ORF">ACFOEN_04190</name>
</gene>
<protein>
    <recommendedName>
        <fullName evidence="1">Replication restart protein PriB</fullName>
    </recommendedName>
</protein>
<evidence type="ECO:0000313" key="3">
    <source>
        <dbReference type="Proteomes" id="UP001595556"/>
    </source>
</evidence>
<dbReference type="RefSeq" id="WP_377301368.1">
    <property type="nucleotide sequence ID" value="NZ_CP180191.1"/>
</dbReference>
<dbReference type="InterPro" id="IPR023646">
    <property type="entry name" value="Prisomal_replication_PriB"/>
</dbReference>
<dbReference type="NCBIfam" id="TIGR04418">
    <property type="entry name" value="PriB_gamma"/>
    <property type="match status" value="1"/>
</dbReference>
<comment type="subunit">
    <text evidence="1">Homodimer. Interacts with PriA and DnaT. Component of the replication restart primosome. Primosome assembly occurs via a 'hand-off' mechanism. PriA binds to replication forks, subsequently PriB then DnaT bind; DnaT then displaces ssDNA to generate the helicase loading substrate.</text>
</comment>
<dbReference type="EMBL" id="JBHRTI010000003">
    <property type="protein sequence ID" value="MFC3146839.1"/>
    <property type="molecule type" value="Genomic_DNA"/>
</dbReference>
<keyword evidence="1" id="KW-0238">DNA-binding</keyword>
<dbReference type="PIRSF" id="PIRSF003135">
    <property type="entry name" value="Primosomal_n"/>
    <property type="match status" value="1"/>
</dbReference>
<accession>A0ABV7GYT5</accession>
<comment type="caution">
    <text evidence="2">The sequence shown here is derived from an EMBL/GenBank/DDBJ whole genome shotgun (WGS) entry which is preliminary data.</text>
</comment>
<comment type="similarity">
    <text evidence="1">Belongs to the PriB family.</text>
</comment>